<gene>
    <name evidence="1" type="ORF">IV01_01005</name>
</gene>
<dbReference type="Proteomes" id="UP000028631">
    <property type="component" value="Unassembled WGS sequence"/>
</dbReference>
<keyword evidence="2" id="KW-1185">Reference proteome</keyword>
<dbReference type="EMBL" id="JPQU01000014">
    <property type="protein sequence ID" value="KFE57927.1"/>
    <property type="molecule type" value="Genomic_DNA"/>
</dbReference>
<dbReference type="AlphaFoldDB" id="A0A085VR64"/>
<evidence type="ECO:0000313" key="1">
    <source>
        <dbReference type="EMBL" id="KFE57927.1"/>
    </source>
</evidence>
<sequence length="146" mass="15813">MASRVAATQDSSGNDEGFWLVQTSVYTQHFSPDPEHNNRQDLLGLEYNEASGMVYGGATFRNSFGQRSFYGYAGKRFDSSAYPFYFKITGGLLKGYKGEYRDKIPLNSLGIAPVIIPGVGVKLGPVNAEAILLGASAAMLNVGVRF</sequence>
<name>A0A085VR64_PSESX</name>
<evidence type="ECO:0000313" key="2">
    <source>
        <dbReference type="Proteomes" id="UP000028631"/>
    </source>
</evidence>
<dbReference type="RefSeq" id="WP_032625287.1">
    <property type="nucleotide sequence ID" value="NZ_JPQU01000014.1"/>
</dbReference>
<reference evidence="1 2" key="1">
    <citation type="submission" date="2014-07" db="EMBL/GenBank/DDBJ databases">
        <title>Draft Genome Sequences of Environmental Pseudomonas syringae strains.</title>
        <authorList>
            <person name="Baltrus D.A."/>
            <person name="Berge O."/>
            <person name="Morris C."/>
        </authorList>
    </citation>
    <scope>NUCLEOTIDE SEQUENCE [LARGE SCALE GENOMIC DNA]</scope>
    <source>
        <strain evidence="1 2">GAW0119</strain>
    </source>
</reference>
<accession>A0A085VR64</accession>
<dbReference type="PATRIC" id="fig|317.175.peg.212"/>
<comment type="caution">
    <text evidence="1">The sequence shown here is derived from an EMBL/GenBank/DDBJ whole genome shotgun (WGS) entry which is preliminary data.</text>
</comment>
<organism evidence="1 2">
    <name type="scientific">Pseudomonas syringae</name>
    <dbReference type="NCBI Taxonomy" id="317"/>
    <lineage>
        <taxon>Bacteria</taxon>
        <taxon>Pseudomonadati</taxon>
        <taxon>Pseudomonadota</taxon>
        <taxon>Gammaproteobacteria</taxon>
        <taxon>Pseudomonadales</taxon>
        <taxon>Pseudomonadaceae</taxon>
        <taxon>Pseudomonas</taxon>
    </lineage>
</organism>
<proteinExistence type="predicted"/>
<dbReference type="OrthoDB" id="8561992at2"/>
<protein>
    <submittedName>
        <fullName evidence="1">sn-glycerol-3-phosphate transporter</fullName>
    </submittedName>
</protein>